<dbReference type="Pfam" id="PF13091">
    <property type="entry name" value="PLDc_2"/>
    <property type="match status" value="1"/>
</dbReference>
<comment type="subcellular location">
    <subcellularLocation>
        <location evidence="3">Secreted</location>
    </subcellularLocation>
</comment>
<keyword evidence="7" id="KW-0378">Hydrolase</keyword>
<gene>
    <name evidence="12" type="ORF">SAMN05444340_11013</name>
</gene>
<evidence type="ECO:0000256" key="6">
    <source>
        <dbReference type="ARBA" id="ARBA00022737"/>
    </source>
</evidence>
<dbReference type="SMART" id="SM00155">
    <property type="entry name" value="PLDc"/>
    <property type="match status" value="2"/>
</dbReference>
<evidence type="ECO:0000259" key="11">
    <source>
        <dbReference type="PROSITE" id="PS50035"/>
    </source>
</evidence>
<dbReference type="PANTHER" id="PTHR18896">
    <property type="entry name" value="PHOSPHOLIPASE D"/>
    <property type="match status" value="1"/>
</dbReference>
<keyword evidence="8" id="KW-0443">Lipid metabolism</keyword>
<dbReference type="CDD" id="cd09143">
    <property type="entry name" value="PLDc_vPLD1_2_like_bac_2"/>
    <property type="match status" value="1"/>
</dbReference>
<keyword evidence="10" id="KW-0812">Transmembrane</keyword>
<feature type="transmembrane region" description="Helical" evidence="10">
    <location>
        <begin position="488"/>
        <end position="506"/>
    </location>
</feature>
<name>A0A1H3KNT0_9RHOB</name>
<protein>
    <recommendedName>
        <fullName evidence="4">Phospholipase D</fullName>
    </recommendedName>
    <alternativeName>
        <fullName evidence="9">Choline phosphatase</fullName>
    </alternativeName>
</protein>
<dbReference type="Pfam" id="PF00614">
    <property type="entry name" value="PLDc"/>
    <property type="match status" value="1"/>
</dbReference>
<evidence type="ECO:0000256" key="2">
    <source>
        <dbReference type="ARBA" id="ARBA00003145"/>
    </source>
</evidence>
<dbReference type="GO" id="GO:0005886">
    <property type="term" value="C:plasma membrane"/>
    <property type="evidence" value="ECO:0007669"/>
    <property type="project" value="TreeGrafter"/>
</dbReference>
<proteinExistence type="predicted"/>
<evidence type="ECO:0000256" key="7">
    <source>
        <dbReference type="ARBA" id="ARBA00022801"/>
    </source>
</evidence>
<dbReference type="InterPro" id="IPR015679">
    <property type="entry name" value="PLipase_D_fam"/>
</dbReference>
<dbReference type="InterPro" id="IPR025202">
    <property type="entry name" value="PLD-like_dom"/>
</dbReference>
<organism evidence="12 13">
    <name type="scientific">Citreimonas salinaria</name>
    <dbReference type="NCBI Taxonomy" id="321339"/>
    <lineage>
        <taxon>Bacteria</taxon>
        <taxon>Pseudomonadati</taxon>
        <taxon>Pseudomonadota</taxon>
        <taxon>Alphaproteobacteria</taxon>
        <taxon>Rhodobacterales</taxon>
        <taxon>Roseobacteraceae</taxon>
        <taxon>Citreimonas</taxon>
    </lineage>
</organism>
<evidence type="ECO:0000313" key="12">
    <source>
        <dbReference type="EMBL" id="SDY53706.1"/>
    </source>
</evidence>
<evidence type="ECO:0000256" key="4">
    <source>
        <dbReference type="ARBA" id="ARBA00018392"/>
    </source>
</evidence>
<evidence type="ECO:0000313" key="13">
    <source>
        <dbReference type="Proteomes" id="UP000199286"/>
    </source>
</evidence>
<feature type="domain" description="PLD phosphodiesterase" evidence="11">
    <location>
        <begin position="355"/>
        <end position="382"/>
    </location>
</feature>
<dbReference type="CDD" id="cd09140">
    <property type="entry name" value="PLDc_vPLD1_2_like_bac_1"/>
    <property type="match status" value="1"/>
</dbReference>
<keyword evidence="6" id="KW-0677">Repeat</keyword>
<evidence type="ECO:0000256" key="5">
    <source>
        <dbReference type="ARBA" id="ARBA00022525"/>
    </source>
</evidence>
<comment type="function">
    <text evidence="2">Could be a virulence factor.</text>
</comment>
<dbReference type="GO" id="GO:0004630">
    <property type="term" value="F:phospholipase D activity"/>
    <property type="evidence" value="ECO:0007669"/>
    <property type="project" value="TreeGrafter"/>
</dbReference>
<dbReference type="Proteomes" id="UP000199286">
    <property type="component" value="Unassembled WGS sequence"/>
</dbReference>
<feature type="domain" description="PLD phosphodiesterase" evidence="11">
    <location>
        <begin position="142"/>
        <end position="169"/>
    </location>
</feature>
<dbReference type="RefSeq" id="WP_089883785.1">
    <property type="nucleotide sequence ID" value="NZ_FNPF01000010.1"/>
</dbReference>
<dbReference type="AlphaFoldDB" id="A0A1H3KNT0"/>
<dbReference type="GO" id="GO:0005576">
    <property type="term" value="C:extracellular region"/>
    <property type="evidence" value="ECO:0007669"/>
    <property type="project" value="UniProtKB-SubCell"/>
</dbReference>
<keyword evidence="10" id="KW-1133">Transmembrane helix</keyword>
<keyword evidence="5" id="KW-0964">Secreted</keyword>
<dbReference type="PROSITE" id="PS50035">
    <property type="entry name" value="PLD"/>
    <property type="match status" value="2"/>
</dbReference>
<dbReference type="InterPro" id="IPR001736">
    <property type="entry name" value="PLipase_D/transphosphatidylase"/>
</dbReference>
<evidence type="ECO:0000256" key="8">
    <source>
        <dbReference type="ARBA" id="ARBA00023098"/>
    </source>
</evidence>
<dbReference type="GO" id="GO:0009395">
    <property type="term" value="P:phospholipid catabolic process"/>
    <property type="evidence" value="ECO:0007669"/>
    <property type="project" value="TreeGrafter"/>
</dbReference>
<comment type="catalytic activity">
    <reaction evidence="1">
        <text>a 1,2-diacyl-sn-glycero-3-phosphocholine + H2O = a 1,2-diacyl-sn-glycero-3-phosphate + choline + H(+)</text>
        <dbReference type="Rhea" id="RHEA:14445"/>
        <dbReference type="ChEBI" id="CHEBI:15354"/>
        <dbReference type="ChEBI" id="CHEBI:15377"/>
        <dbReference type="ChEBI" id="CHEBI:15378"/>
        <dbReference type="ChEBI" id="CHEBI:57643"/>
        <dbReference type="ChEBI" id="CHEBI:58608"/>
        <dbReference type="EC" id="3.1.4.4"/>
    </reaction>
</comment>
<keyword evidence="13" id="KW-1185">Reference proteome</keyword>
<evidence type="ECO:0000256" key="1">
    <source>
        <dbReference type="ARBA" id="ARBA00000798"/>
    </source>
</evidence>
<dbReference type="Gene3D" id="3.30.870.10">
    <property type="entry name" value="Endonuclease Chain A"/>
    <property type="match status" value="2"/>
</dbReference>
<evidence type="ECO:0000256" key="9">
    <source>
        <dbReference type="ARBA" id="ARBA00029594"/>
    </source>
</evidence>
<keyword evidence="10" id="KW-0472">Membrane</keyword>
<accession>A0A1H3KNT0</accession>
<dbReference type="STRING" id="321339.SAMN05444340_11013"/>
<dbReference type="EMBL" id="FNPF01000010">
    <property type="protein sequence ID" value="SDY53706.1"/>
    <property type="molecule type" value="Genomic_DNA"/>
</dbReference>
<dbReference type="PANTHER" id="PTHR18896:SF76">
    <property type="entry name" value="PHOSPHOLIPASE"/>
    <property type="match status" value="1"/>
</dbReference>
<evidence type="ECO:0000256" key="10">
    <source>
        <dbReference type="SAM" id="Phobius"/>
    </source>
</evidence>
<evidence type="ECO:0000256" key="3">
    <source>
        <dbReference type="ARBA" id="ARBA00004613"/>
    </source>
</evidence>
<dbReference type="SUPFAM" id="SSF56024">
    <property type="entry name" value="Phospholipase D/nuclease"/>
    <property type="match status" value="2"/>
</dbReference>
<reference evidence="12 13" key="1">
    <citation type="submission" date="2016-10" db="EMBL/GenBank/DDBJ databases">
        <authorList>
            <person name="de Groot N.N."/>
        </authorList>
    </citation>
    <scope>NUCLEOTIDE SEQUENCE [LARGE SCALE GENOMIC DNA]</scope>
    <source>
        <strain evidence="12 13">DSM 26880</strain>
    </source>
</reference>
<sequence>MTTEQMQNDSGGYSGNGFIMQPGRNCWRIETAGRASCLVDGEAYFTAAKQALLKARHSIQILGWNFAEQARLQPGQSDPHWPDEIGALLETLADEREGLSVHVLAWDKTPALALGRRELPGAQAADMNSGRVRYRLDAAHPALASHHQKVLVVDDAVAFCGGFDLAANRWDTRDHLPEEPRRRMPTGQPYEAHHDVMLAVDGDAARALGDLARERWRLATGEPLAPTPPNPDAWPEDTIPDFHDVPVGIVRTAPAWRDRPEIREAEALFLDSIAAARDSIYVESQYFAAPRIADAMAARLKEADGPDIVVVNPKRAPSATEQVAMDTARTRMLHDLQKADKHGRFRLFAAVNGDEEIVVHSKVMVVDDALLRIGSANMNNRSMGVDTECDLAIEAARAPDASRVRGQIVDVRNDLLAEHLGVSADVFSATLTEEGSLVSAIDALNGTSRRRLAHFDEPRPNRLVPVEHNALLDPYKPLGRWWKPSRPGIFLASAAIASLAGLALIARIRKSSRYRT</sequence>
<dbReference type="OrthoDB" id="8828485at2"/>